<sequence length="208" mass="24274">MNAAALCLAIDSVALSLRKVNCAVMYFLYCLDHKLPVSDTKHLRDDLERIQLNIEYLMYSVHGNLFKRDETVEKMIDPVVVDELEAMLKIFVVKKSVKQASYYIIQTCQYVIENSNNFEITNYLWHLMMNNHNHYSAFTFLANTNALCANDMIAFLDYRLSFLSNLFEMTHKHLHQLDTVDALLGLKYQQLITDYRQFRGLSDKKVVV</sequence>
<evidence type="ECO:0000313" key="2">
    <source>
        <dbReference type="Proteomes" id="UP000503448"/>
    </source>
</evidence>
<dbReference type="GeneID" id="65102367"/>
<name>A0A346TQ54_9ABAC</name>
<accession>A0A346TQ54</accession>
<keyword evidence="2" id="KW-1185">Reference proteome</keyword>
<dbReference type="RefSeq" id="YP_010087120.1">
    <property type="nucleotide sequence ID" value="NC_055502.1"/>
</dbReference>
<dbReference type="EMBL" id="MH320559">
    <property type="protein sequence ID" value="AXU41714.1"/>
    <property type="molecule type" value="Genomic_DNA"/>
</dbReference>
<dbReference type="KEGG" id="vg:65102367"/>
<reference evidence="1 2" key="1">
    <citation type="submission" date="2018-05" db="EMBL/GenBank/DDBJ databases">
        <title>The complete genome sequence of an alphabaculovirus isolated from the southern armyworm, Spodoptera eridania.</title>
        <authorList>
            <person name="Harrison R.L."/>
            <person name="Rowley D.L."/>
        </authorList>
    </citation>
    <scope>NUCLEOTIDE SEQUENCE [LARGE SCALE GENOMIC DNA]</scope>
    <source>
        <strain evidence="1">251</strain>
    </source>
</reference>
<organism evidence="1 2">
    <name type="scientific">Spodoptera eridania nucleopolyhedrovirus</name>
    <dbReference type="NCBI Taxonomy" id="2315721"/>
    <lineage>
        <taxon>Viruses</taxon>
        <taxon>Viruses incertae sedis</taxon>
        <taxon>Naldaviricetes</taxon>
        <taxon>Lefavirales</taxon>
        <taxon>Baculoviridae</taxon>
        <taxon>Alphabaculovirus</taxon>
        <taxon>Alphabaculovirus speridaniae</taxon>
    </lineage>
</organism>
<evidence type="ECO:0000313" key="1">
    <source>
        <dbReference type="EMBL" id="AXU41714.1"/>
    </source>
</evidence>
<dbReference type="Proteomes" id="UP000503448">
    <property type="component" value="Segment"/>
</dbReference>
<proteinExistence type="predicted"/>
<protein>
    <submittedName>
        <fullName evidence="1">ORF119</fullName>
    </submittedName>
</protein>